<evidence type="ECO:0000313" key="7">
    <source>
        <dbReference type="EMBL" id="RJP59177.1"/>
    </source>
</evidence>
<comment type="catalytic activity">
    <reaction evidence="5">
        <text>cytidine(32) in tRNA + S-adenosyl-L-methionine = 2'-O-methylcytidine(32) in tRNA + S-adenosyl-L-homocysteine + H(+)</text>
        <dbReference type="Rhea" id="RHEA:42932"/>
        <dbReference type="Rhea" id="RHEA-COMP:10288"/>
        <dbReference type="Rhea" id="RHEA-COMP:10289"/>
        <dbReference type="ChEBI" id="CHEBI:15378"/>
        <dbReference type="ChEBI" id="CHEBI:57856"/>
        <dbReference type="ChEBI" id="CHEBI:59789"/>
        <dbReference type="ChEBI" id="CHEBI:74495"/>
        <dbReference type="ChEBI" id="CHEBI:82748"/>
        <dbReference type="EC" id="2.1.1.200"/>
    </reaction>
</comment>
<dbReference type="PIRSF" id="PIRSF004808">
    <property type="entry name" value="LasT"/>
    <property type="match status" value="1"/>
</dbReference>
<comment type="similarity">
    <text evidence="1">Belongs to the class IV-like SAM-binding methyltransferase superfamily. RNA methyltransferase TrmH family.</text>
</comment>
<dbReference type="Proteomes" id="UP000266426">
    <property type="component" value="Unassembled WGS sequence"/>
</dbReference>
<feature type="domain" description="tRNA/rRNA methyltransferase SpoU type" evidence="6">
    <location>
        <begin position="3"/>
        <end position="151"/>
    </location>
</feature>
<name>A0A3A4R8R2_9BACT</name>
<dbReference type="InterPro" id="IPR029028">
    <property type="entry name" value="Alpha/beta_knot_MTases"/>
</dbReference>
<comment type="catalytic activity">
    <reaction evidence="5">
        <text>uridine(32) in tRNA + S-adenosyl-L-methionine = 2'-O-methyluridine(32) in tRNA + S-adenosyl-L-homocysteine + H(+)</text>
        <dbReference type="Rhea" id="RHEA:42936"/>
        <dbReference type="Rhea" id="RHEA-COMP:10107"/>
        <dbReference type="Rhea" id="RHEA-COMP:10290"/>
        <dbReference type="ChEBI" id="CHEBI:15378"/>
        <dbReference type="ChEBI" id="CHEBI:57856"/>
        <dbReference type="ChEBI" id="CHEBI:59789"/>
        <dbReference type="ChEBI" id="CHEBI:65315"/>
        <dbReference type="ChEBI" id="CHEBI:74478"/>
        <dbReference type="EC" id="2.1.1.200"/>
    </reaction>
</comment>
<keyword evidence="3 7" id="KW-0808">Transferase</keyword>
<dbReference type="PANTHER" id="PTHR42786:SF2">
    <property type="entry name" value="TRNA (CYTIDINE_URIDINE-2'-O-)-METHYLTRANSFERASE TRMJ"/>
    <property type="match status" value="1"/>
</dbReference>
<comment type="subunit">
    <text evidence="5">Homodimer.</text>
</comment>
<evidence type="ECO:0000259" key="6">
    <source>
        <dbReference type="Pfam" id="PF00588"/>
    </source>
</evidence>
<evidence type="ECO:0000256" key="4">
    <source>
        <dbReference type="ARBA" id="ARBA00022691"/>
    </source>
</evidence>
<dbReference type="Pfam" id="PF00588">
    <property type="entry name" value="SpoU_methylase"/>
    <property type="match status" value="1"/>
</dbReference>
<reference evidence="7 8" key="1">
    <citation type="journal article" date="2017" name="ISME J.">
        <title>Energy and carbon metabolisms in a deep terrestrial subsurface fluid microbial community.</title>
        <authorList>
            <person name="Momper L."/>
            <person name="Jungbluth S.P."/>
            <person name="Lee M.D."/>
            <person name="Amend J.P."/>
        </authorList>
    </citation>
    <scope>NUCLEOTIDE SEQUENCE [LARGE SCALE GENOMIC DNA]</scope>
    <source>
        <strain evidence="7">SURF_26</strain>
    </source>
</reference>
<comment type="subcellular location">
    <subcellularLocation>
        <location evidence="5">Cytoplasm</location>
    </subcellularLocation>
</comment>
<dbReference type="EC" id="2.1.1.200" evidence="5"/>
<dbReference type="EMBL" id="QZJZ01000054">
    <property type="protein sequence ID" value="RJP59177.1"/>
    <property type="molecule type" value="Genomic_DNA"/>
</dbReference>
<dbReference type="CDD" id="cd18093">
    <property type="entry name" value="SpoU-like_TrmJ"/>
    <property type="match status" value="1"/>
</dbReference>
<evidence type="ECO:0000256" key="5">
    <source>
        <dbReference type="RuleBase" id="RU362024"/>
    </source>
</evidence>
<dbReference type="GO" id="GO:0160206">
    <property type="term" value="F:tRNA (cytidine(32)/uridine(32)-2'-O)-methyltransferase activity"/>
    <property type="evidence" value="ECO:0007669"/>
    <property type="project" value="UniProtKB-EC"/>
</dbReference>
<organism evidence="7 8">
    <name type="scientific">Candidatus Auribacter fodinae</name>
    <dbReference type="NCBI Taxonomy" id="2093366"/>
    <lineage>
        <taxon>Bacteria</taxon>
        <taxon>Pseudomonadati</taxon>
        <taxon>Candidatus Auribacterota</taxon>
        <taxon>Candidatus Auribacteria</taxon>
        <taxon>Candidatus Auribacterales</taxon>
        <taxon>Candidatus Auribacteraceae</taxon>
        <taxon>Candidatus Auribacter</taxon>
    </lineage>
</organism>
<dbReference type="InterPro" id="IPR001537">
    <property type="entry name" value="SpoU_MeTrfase"/>
</dbReference>
<dbReference type="SUPFAM" id="SSF75217">
    <property type="entry name" value="alpha/beta knot"/>
    <property type="match status" value="1"/>
</dbReference>
<evidence type="ECO:0000256" key="3">
    <source>
        <dbReference type="ARBA" id="ARBA00022679"/>
    </source>
</evidence>
<evidence type="ECO:0000256" key="1">
    <source>
        <dbReference type="ARBA" id="ARBA00007228"/>
    </source>
</evidence>
<gene>
    <name evidence="5" type="primary">trmJ</name>
    <name evidence="7" type="ORF">C4541_06720</name>
</gene>
<dbReference type="Gene3D" id="3.40.1280.10">
    <property type="match status" value="1"/>
</dbReference>
<keyword evidence="4 5" id="KW-0949">S-adenosyl-L-methionine</keyword>
<dbReference type="GO" id="GO:0005829">
    <property type="term" value="C:cytosol"/>
    <property type="evidence" value="ECO:0007669"/>
    <property type="project" value="TreeGrafter"/>
</dbReference>
<dbReference type="InterPro" id="IPR029026">
    <property type="entry name" value="tRNA_m1G_MTases_N"/>
</dbReference>
<dbReference type="GO" id="GO:0003723">
    <property type="term" value="F:RNA binding"/>
    <property type="evidence" value="ECO:0007669"/>
    <property type="project" value="InterPro"/>
</dbReference>
<dbReference type="GO" id="GO:0002128">
    <property type="term" value="P:tRNA nucleoside ribose methylation"/>
    <property type="evidence" value="ECO:0007669"/>
    <property type="project" value="TreeGrafter"/>
</dbReference>
<keyword evidence="5" id="KW-0963">Cytoplasm</keyword>
<accession>A0A3A4R8R2</accession>
<keyword evidence="2 5" id="KW-0489">Methyltransferase</keyword>
<dbReference type="NCBIfam" id="TIGR00050">
    <property type="entry name" value="rRNA_methyl_1"/>
    <property type="match status" value="1"/>
</dbReference>
<comment type="function">
    <text evidence="5">Catalyzes the formation of 2'O-methylated cytidine (Cm32) or 2'O-methylated uridine (Um32) at position 32 in tRNA.</text>
</comment>
<keyword evidence="5" id="KW-0819">tRNA processing</keyword>
<proteinExistence type="inferred from homology"/>
<sequence>MIDIVLVEPQINENIGFVVRSMNVFGCNKLVIINPPGDYQEKARITASRSASILDSSKVFSSFDEVVSSYDVLVATSRRPGGLREPIYTPEQTAEFIRSLPIKYSVGLVFGREDTGLYAEEIEQCRIVSSIPSYNDTVSLNISHAVSIYLYELHQFFHTERDKKTNPSDPATDKELISLAHHIFTLLETTHFIKYGDKFLKQTLLHLLKKPVLEKKDVKLLEAICYHVDKLIEPLK</sequence>
<dbReference type="InterPro" id="IPR004384">
    <property type="entry name" value="RNA_MeTrfase_TrmJ/LasT"/>
</dbReference>
<dbReference type="PANTHER" id="PTHR42786">
    <property type="entry name" value="TRNA/RRNA METHYLTRANSFERASE"/>
    <property type="match status" value="1"/>
</dbReference>
<comment type="caution">
    <text evidence="7">The sequence shown here is derived from an EMBL/GenBank/DDBJ whole genome shotgun (WGS) entry which is preliminary data.</text>
</comment>
<dbReference type="AlphaFoldDB" id="A0A3A4R8R2"/>
<evidence type="ECO:0000256" key="2">
    <source>
        <dbReference type="ARBA" id="ARBA00022603"/>
    </source>
</evidence>
<protein>
    <recommendedName>
        <fullName evidence="5">tRNA (cytidine/uridine-2'-O-)-methyltransferase TrmJ</fullName>
        <ecNumber evidence="5">2.1.1.200</ecNumber>
    </recommendedName>
    <alternativeName>
        <fullName evidence="5">tRNA (cytidine(32)/uridine(32)-2'-O)-methyltransferase</fullName>
    </alternativeName>
    <alternativeName>
        <fullName evidence="5">tRNA Cm32/Um32 methyltransferase</fullName>
    </alternativeName>
</protein>
<dbReference type="GO" id="GO:0106339">
    <property type="term" value="F:tRNA (cytidine(32)-2'-O)-methyltransferase activity"/>
    <property type="evidence" value="ECO:0007669"/>
    <property type="project" value="RHEA"/>
</dbReference>
<evidence type="ECO:0000313" key="8">
    <source>
        <dbReference type="Proteomes" id="UP000266426"/>
    </source>
</evidence>